<feature type="compositionally biased region" description="Polar residues" evidence="1">
    <location>
        <begin position="189"/>
        <end position="200"/>
    </location>
</feature>
<feature type="compositionally biased region" description="Acidic residues" evidence="1">
    <location>
        <begin position="944"/>
        <end position="968"/>
    </location>
</feature>
<proteinExistence type="predicted"/>
<dbReference type="AlphaFoldDB" id="A0A0F7U7Z1"/>
<feature type="compositionally biased region" description="Low complexity" evidence="1">
    <location>
        <begin position="201"/>
        <end position="217"/>
    </location>
</feature>
<protein>
    <submittedName>
        <fullName evidence="2">Uncharacterized protein</fullName>
    </submittedName>
</protein>
<feature type="region of interest" description="Disordered" evidence="1">
    <location>
        <begin position="1"/>
        <end position="253"/>
    </location>
</feature>
<feature type="compositionally biased region" description="Polar residues" evidence="1">
    <location>
        <begin position="27"/>
        <end position="38"/>
    </location>
</feature>
<feature type="region of interest" description="Disordered" evidence="1">
    <location>
        <begin position="593"/>
        <end position="662"/>
    </location>
</feature>
<accession>A0A0F7U7Z1</accession>
<feature type="compositionally biased region" description="Low complexity" evidence="1">
    <location>
        <begin position="39"/>
        <end position="173"/>
    </location>
</feature>
<feature type="region of interest" description="Disordered" evidence="1">
    <location>
        <begin position="728"/>
        <end position="795"/>
    </location>
</feature>
<feature type="region of interest" description="Disordered" evidence="1">
    <location>
        <begin position="938"/>
        <end position="1035"/>
    </location>
</feature>
<name>A0A0F7U7Z1_NEOCL</name>
<feature type="compositionally biased region" description="Basic and acidic residues" evidence="1">
    <location>
        <begin position="993"/>
        <end position="1004"/>
    </location>
</feature>
<sequence>MTETRLDAGDVSPSPSPARKRKRLHANDQSASPSPTHFASSPSFPVSSPLSSSSLPSPLSSSSSSSPSSSSCSSSASSSSCSSSSPSSSSCSSSSPSSSSCSSSSPSSSSCSSSSPSSSSCSSSSPSSSSCSSSSPSSSSCSSSSPSSSSCSSSRLSPLCSASASPFSPPARSGESDVGGEQRELRDVSTFSPPANSGQRESALFGAGAEEAGSAAAQETSFPEASSADKETVPLCSCRTPTDSAPASEIADEGEQRRPCFAFLTSPLQPPHLSAFPSQRVARFQLKRLATRRRNAEGSRQARSPVEAVSRSSVHTPVEERVAAPRSGVRTREPDSPAFCGPRVLLHGVPSISRDAAAFFFLSRLYNTKVSALLSQPGLSRSRSQDKRSTSPALASSSPSASSPTPASAWIVRRNRFFTQLHGPSLNVACYSPEAWRILKSLLLLISSESRKASSLFISTGVSPAASASRSPPGSLSSPFSSPSPAPASSLRPSHAPRMSSASESFAGSALFIEDLDQVAPSLQRRLAALLLRLQEKAAGAPASRVSGAQLAWLFTASQPHGVVPALRHSCTAVRLPLPSVCELACRFSGEAREGREDVRGEATAAAGPGVEEMAGKGQEERTGQQEGTQRERRELERQTEGGYSGRECAESLQKPRPNSQSANFSSLAAARAASCSAAGASSLLHLLARETEQCPFSVFLSLFRARRGDPAAEALLHRLLCLSAQRGEEPSAGDKGEQGGQRKEEREKDTEAEREEREAGTGGDSERGAGSEPRASEGTGQEEEGDEGKSFPSCPWLEQKKRWQSSTCSARLSGSGLSAKPVNERIGKIAQLLKSTKCSDRSWPALRHLWHGALQQDNLFRTRNADALLLELMRAFLHSSAKPCPSFASELIHLLADTSWEIARGEFAVGAPANLELCSLRASRLYHANRARLRASLEQQGEKEEDEAQEDAADGEEVGEEADEMEEQTSQVDERGLENSTPWSSGQDTEMDPERSERKDGRMQVETTASPATSERGETTSDIAGAVSLFDRDD</sequence>
<evidence type="ECO:0000313" key="2">
    <source>
        <dbReference type="EMBL" id="CEL65949.1"/>
    </source>
</evidence>
<feature type="region of interest" description="Disordered" evidence="1">
    <location>
        <begin position="376"/>
        <end position="407"/>
    </location>
</feature>
<feature type="region of interest" description="Disordered" evidence="1">
    <location>
        <begin position="292"/>
        <end position="335"/>
    </location>
</feature>
<dbReference type="EMBL" id="LN714480">
    <property type="protein sequence ID" value="CEL65949.1"/>
    <property type="molecule type" value="Genomic_DNA"/>
</dbReference>
<evidence type="ECO:0000256" key="1">
    <source>
        <dbReference type="SAM" id="MobiDB-lite"/>
    </source>
</evidence>
<feature type="region of interest" description="Disordered" evidence="1">
    <location>
        <begin position="464"/>
        <end position="501"/>
    </location>
</feature>
<feature type="compositionally biased region" description="Low complexity" evidence="1">
    <location>
        <begin position="464"/>
        <end position="497"/>
    </location>
</feature>
<organism evidence="2">
    <name type="scientific">Neospora caninum (strain Liverpool)</name>
    <dbReference type="NCBI Taxonomy" id="572307"/>
    <lineage>
        <taxon>Eukaryota</taxon>
        <taxon>Sar</taxon>
        <taxon>Alveolata</taxon>
        <taxon>Apicomplexa</taxon>
        <taxon>Conoidasida</taxon>
        <taxon>Coccidia</taxon>
        <taxon>Eucoccidiorida</taxon>
        <taxon>Eimeriorina</taxon>
        <taxon>Sarcocystidae</taxon>
        <taxon>Neospora</taxon>
    </lineage>
</organism>
<gene>
    <name evidence="2" type="ORF">BN1204_017810</name>
</gene>
<feature type="compositionally biased region" description="Basic and acidic residues" evidence="1">
    <location>
        <begin position="728"/>
        <end position="770"/>
    </location>
</feature>
<feature type="compositionally biased region" description="Basic and acidic residues" evidence="1">
    <location>
        <begin position="614"/>
        <end position="640"/>
    </location>
</feature>
<feature type="compositionally biased region" description="Low complexity" evidence="1">
    <location>
        <begin position="390"/>
        <end position="407"/>
    </location>
</feature>
<feature type="compositionally biased region" description="Polar residues" evidence="1">
    <location>
        <begin position="979"/>
        <end position="989"/>
    </location>
</feature>
<reference evidence="2" key="1">
    <citation type="journal article" date="2015" name="PLoS ONE">
        <title>Comprehensive Evaluation of Toxoplasma gondii VEG and Neospora caninum LIV Genomes with Tachyzoite Stage Transcriptome and Proteome Defines Novel Transcript Features.</title>
        <authorList>
            <person name="Ramaprasad A."/>
            <person name="Mourier T."/>
            <person name="Naeem R."/>
            <person name="Malas T.B."/>
            <person name="Moussa E."/>
            <person name="Panigrahi A."/>
            <person name="Vermont S.J."/>
            <person name="Otto T.D."/>
            <person name="Wastling J."/>
            <person name="Pain A."/>
        </authorList>
    </citation>
    <scope>NUCLEOTIDE SEQUENCE</scope>
    <source>
        <strain evidence="2">Liverpool</strain>
    </source>
</reference>